<keyword evidence="4" id="KW-1185">Reference proteome</keyword>
<organism evidence="3 4">
    <name type="scientific">Hohenbuehelia grisea</name>
    <dbReference type="NCBI Taxonomy" id="104357"/>
    <lineage>
        <taxon>Eukaryota</taxon>
        <taxon>Fungi</taxon>
        <taxon>Dikarya</taxon>
        <taxon>Basidiomycota</taxon>
        <taxon>Agaricomycotina</taxon>
        <taxon>Agaricomycetes</taxon>
        <taxon>Agaricomycetidae</taxon>
        <taxon>Agaricales</taxon>
        <taxon>Pleurotineae</taxon>
        <taxon>Pleurotaceae</taxon>
        <taxon>Hohenbuehelia</taxon>
    </lineage>
</organism>
<feature type="transmembrane region" description="Helical" evidence="1">
    <location>
        <begin position="12"/>
        <end position="33"/>
    </location>
</feature>
<sequence length="312" mass="34953">MLSLEEVARGASVITLVKYLDLASAVVLVYDYALTLRLEVEYVWGHPWSAIQLLFYISRYLPFFDVTLSLISQFYGGLDEPTCSFLYKFSGNLFCFAIGLSEVALTMRTWSLYGRSRKAAFGLASFYIACWIPIVVYLQRFLQGAELRRLPMEGYSGCFLVSGNQYLSICWILLMVFDGGILLAMAHQACISDTTIKGSNLISTAYRDGIMYYIYIFILSTVNVVVILGLQRDLANLLSTLERAVHAALTCRVVLNLRLRAAQNTVFTDSFARQCGLDHGPTSPLVAPYELTPHTLRQRRQTIGGTPMPLLP</sequence>
<comment type="caution">
    <text evidence="3">The sequence shown here is derived from an EMBL/GenBank/DDBJ whole genome shotgun (WGS) entry which is preliminary data.</text>
</comment>
<feature type="transmembrane region" description="Helical" evidence="1">
    <location>
        <begin position="53"/>
        <end position="78"/>
    </location>
</feature>
<feature type="transmembrane region" description="Helical" evidence="1">
    <location>
        <begin position="158"/>
        <end position="177"/>
    </location>
</feature>
<reference evidence="4" key="1">
    <citation type="submission" date="2024-06" db="EMBL/GenBank/DDBJ databases">
        <title>Multi-omics analyses provide insights into the biosynthesis of the anticancer antibiotic pleurotin in Hohenbuehelia grisea.</title>
        <authorList>
            <person name="Weaver J.A."/>
            <person name="Alberti F."/>
        </authorList>
    </citation>
    <scope>NUCLEOTIDE SEQUENCE [LARGE SCALE GENOMIC DNA]</scope>
    <source>
        <strain evidence="4">T-177</strain>
    </source>
</reference>
<proteinExistence type="predicted"/>
<evidence type="ECO:0000259" key="2">
    <source>
        <dbReference type="Pfam" id="PF20151"/>
    </source>
</evidence>
<accession>A0ABR3JCT0</accession>
<dbReference type="Proteomes" id="UP001556367">
    <property type="component" value="Unassembled WGS sequence"/>
</dbReference>
<feature type="transmembrane region" description="Helical" evidence="1">
    <location>
        <begin position="119"/>
        <end position="138"/>
    </location>
</feature>
<feature type="transmembrane region" description="Helical" evidence="1">
    <location>
        <begin position="210"/>
        <end position="230"/>
    </location>
</feature>
<dbReference type="Pfam" id="PF20151">
    <property type="entry name" value="DUF6533"/>
    <property type="match status" value="1"/>
</dbReference>
<keyword evidence="1" id="KW-0472">Membrane</keyword>
<dbReference type="EMBL" id="JASNQZ010000008">
    <property type="protein sequence ID" value="KAL0953295.1"/>
    <property type="molecule type" value="Genomic_DNA"/>
</dbReference>
<evidence type="ECO:0000313" key="3">
    <source>
        <dbReference type="EMBL" id="KAL0953295.1"/>
    </source>
</evidence>
<protein>
    <recommendedName>
        <fullName evidence="2">DUF6533 domain-containing protein</fullName>
    </recommendedName>
</protein>
<gene>
    <name evidence="3" type="ORF">HGRIS_004545</name>
</gene>
<dbReference type="InterPro" id="IPR045340">
    <property type="entry name" value="DUF6533"/>
</dbReference>
<name>A0ABR3JCT0_9AGAR</name>
<feature type="domain" description="DUF6533" evidence="2">
    <location>
        <begin position="19"/>
        <end position="64"/>
    </location>
</feature>
<feature type="transmembrane region" description="Helical" evidence="1">
    <location>
        <begin position="85"/>
        <end position="107"/>
    </location>
</feature>
<keyword evidence="1" id="KW-0812">Transmembrane</keyword>
<evidence type="ECO:0000256" key="1">
    <source>
        <dbReference type="SAM" id="Phobius"/>
    </source>
</evidence>
<keyword evidence="1" id="KW-1133">Transmembrane helix</keyword>
<evidence type="ECO:0000313" key="4">
    <source>
        <dbReference type="Proteomes" id="UP001556367"/>
    </source>
</evidence>